<name>A0A8H3GFT8_9AGAM</name>
<dbReference type="PANTHER" id="PTHR43364">
    <property type="entry name" value="NADH-SPECIFIC METHYLGLYOXAL REDUCTASE-RELATED"/>
    <property type="match status" value="1"/>
</dbReference>
<dbReference type="AlphaFoldDB" id="A0A8H3GFT8"/>
<dbReference type="Gene3D" id="3.20.20.100">
    <property type="entry name" value="NADP-dependent oxidoreductase domain"/>
    <property type="match status" value="1"/>
</dbReference>
<evidence type="ECO:0000259" key="2">
    <source>
        <dbReference type="Pfam" id="PF00248"/>
    </source>
</evidence>
<evidence type="ECO:0000313" key="3">
    <source>
        <dbReference type="EMBL" id="CAE6448490.1"/>
    </source>
</evidence>
<comment type="caution">
    <text evidence="3">The sequence shown here is derived from an EMBL/GenBank/DDBJ whole genome shotgun (WGS) entry which is preliminary data.</text>
</comment>
<dbReference type="InterPro" id="IPR050523">
    <property type="entry name" value="AKR_Detox_Biosynth"/>
</dbReference>
<dbReference type="Pfam" id="PF00248">
    <property type="entry name" value="Aldo_ket_red"/>
    <property type="match status" value="1"/>
</dbReference>
<feature type="non-terminal residue" evidence="3">
    <location>
        <position position="1"/>
    </location>
</feature>
<gene>
    <name evidence="3" type="ORF">RDB_LOCUS141964</name>
</gene>
<dbReference type="PANTHER" id="PTHR43364:SF4">
    <property type="entry name" value="NAD(P)-LINKED OXIDOREDUCTASE SUPERFAMILY PROTEIN"/>
    <property type="match status" value="1"/>
</dbReference>
<dbReference type="SUPFAM" id="SSF51430">
    <property type="entry name" value="NAD(P)-linked oxidoreductase"/>
    <property type="match status" value="1"/>
</dbReference>
<keyword evidence="1" id="KW-0560">Oxidoreductase</keyword>
<proteinExistence type="predicted"/>
<protein>
    <recommendedName>
        <fullName evidence="2">NADP-dependent oxidoreductase domain-containing protein</fullName>
    </recommendedName>
</protein>
<feature type="domain" description="NADP-dependent oxidoreductase" evidence="2">
    <location>
        <begin position="37"/>
        <end position="375"/>
    </location>
</feature>
<dbReference type="CDD" id="cd19079">
    <property type="entry name" value="AKR_EcYajO-like"/>
    <property type="match status" value="1"/>
</dbReference>
<reference evidence="3" key="1">
    <citation type="submission" date="2021-01" db="EMBL/GenBank/DDBJ databases">
        <authorList>
            <person name="Kaushik A."/>
        </authorList>
    </citation>
    <scope>NUCLEOTIDE SEQUENCE</scope>
    <source>
        <strain evidence="3">AG1-1C</strain>
    </source>
</reference>
<dbReference type="GO" id="GO:0016491">
    <property type="term" value="F:oxidoreductase activity"/>
    <property type="evidence" value="ECO:0007669"/>
    <property type="project" value="UniProtKB-KW"/>
</dbReference>
<sequence length="386" mass="43656">SQQEENDLRYAWLPFLLITDLNVPSVRLGNSGLKVSRLILGLMSYGNKQWDEWVLDEEEGIKHIKAAHFSYDAGIQTFDTANVYSNGDSERILGKAIKQLNLPRDEIVVMTKVCMLFHITHPTLTFTSKLYNVVAREPGELILVNGGDGSEGDAKGYTNQYGLSRKHIFESIKHSLERLQLDYVDVLQCHRFDYYTPIAETMQALHDVVKAGYARYIGMSSCHAYQFHAMQNYAITNKLTPFISMQNQHSLVYREEEREMMPTLKMFGVGMIPWSPLSQGILSRPYEAISLRGETSKFSGMWAKTKEDNKEVILRVESIAKARGVTMAQVAIAWSLSKDVISAPIVGTTKLENLYDLLGAIDVKLTEEEIKQLEEPYVAQAIQGFV</sequence>
<evidence type="ECO:0000313" key="4">
    <source>
        <dbReference type="Proteomes" id="UP000663846"/>
    </source>
</evidence>
<dbReference type="InterPro" id="IPR023210">
    <property type="entry name" value="NADP_OxRdtase_dom"/>
</dbReference>
<dbReference type="EMBL" id="CAJMWS010000508">
    <property type="protein sequence ID" value="CAE6448490.1"/>
    <property type="molecule type" value="Genomic_DNA"/>
</dbReference>
<dbReference type="Proteomes" id="UP000663846">
    <property type="component" value="Unassembled WGS sequence"/>
</dbReference>
<organism evidence="3 4">
    <name type="scientific">Rhizoctonia solani</name>
    <dbReference type="NCBI Taxonomy" id="456999"/>
    <lineage>
        <taxon>Eukaryota</taxon>
        <taxon>Fungi</taxon>
        <taxon>Dikarya</taxon>
        <taxon>Basidiomycota</taxon>
        <taxon>Agaricomycotina</taxon>
        <taxon>Agaricomycetes</taxon>
        <taxon>Cantharellales</taxon>
        <taxon>Ceratobasidiaceae</taxon>
        <taxon>Rhizoctonia</taxon>
    </lineage>
</organism>
<dbReference type="InterPro" id="IPR036812">
    <property type="entry name" value="NAD(P)_OxRdtase_dom_sf"/>
</dbReference>
<evidence type="ECO:0000256" key="1">
    <source>
        <dbReference type="ARBA" id="ARBA00023002"/>
    </source>
</evidence>
<accession>A0A8H3GFT8</accession>